<comment type="caution">
    <text evidence="1">The sequence shown here is derived from an EMBL/GenBank/DDBJ whole genome shotgun (WGS) entry which is preliminary data.</text>
</comment>
<protein>
    <submittedName>
        <fullName evidence="1">Uncharacterized protein</fullName>
    </submittedName>
</protein>
<evidence type="ECO:0000313" key="2">
    <source>
        <dbReference type="Proteomes" id="UP001239111"/>
    </source>
</evidence>
<dbReference type="Proteomes" id="UP001239111">
    <property type="component" value="Chromosome 2"/>
</dbReference>
<reference evidence="1" key="1">
    <citation type="submission" date="2023-04" db="EMBL/GenBank/DDBJ databases">
        <title>A chromosome-level genome assembly of the parasitoid wasp Eretmocerus hayati.</title>
        <authorList>
            <person name="Zhong Y."/>
            <person name="Liu S."/>
            <person name="Liu Y."/>
        </authorList>
    </citation>
    <scope>NUCLEOTIDE SEQUENCE</scope>
    <source>
        <strain evidence="1">ZJU_SS_LIU_2023</strain>
    </source>
</reference>
<evidence type="ECO:0000313" key="1">
    <source>
        <dbReference type="EMBL" id="KAJ8680258.1"/>
    </source>
</evidence>
<dbReference type="EMBL" id="CM056742">
    <property type="protein sequence ID" value="KAJ8680258.1"/>
    <property type="molecule type" value="Genomic_DNA"/>
</dbReference>
<sequence length="332" mass="37494">MARLNSSEIPSLDEDVISKLHARNIFSVYDFMSQPCEDLMRITGTTFKRIEETREFFLKNFGGEQLNTLKIHDQEFEDVIPIGLNNLDSLLQGGLHCRYIYEICGAPSAGKSQLCHWISARVTQNSSAEVHYIDTSKNFCASRIQMILEAKQSSDEIVGKVMSNIRVYRIISIYDLLGVLHNLADQAKKSKTSVKRIIIIDSLPILFSLIPPYEMNRHLSNVASVCRFIVNTGQAIVVIVNSLRTERDRTIFAASTTTTLDDESSRLTTLVDTRPSLGTYWQLVPNVRLLISRVEDSSRREISLWKSMQLTEIGKKCNVEIVDGGFLQVIGD</sequence>
<organism evidence="1 2">
    <name type="scientific">Eretmocerus hayati</name>
    <dbReference type="NCBI Taxonomy" id="131215"/>
    <lineage>
        <taxon>Eukaryota</taxon>
        <taxon>Metazoa</taxon>
        <taxon>Ecdysozoa</taxon>
        <taxon>Arthropoda</taxon>
        <taxon>Hexapoda</taxon>
        <taxon>Insecta</taxon>
        <taxon>Pterygota</taxon>
        <taxon>Neoptera</taxon>
        <taxon>Endopterygota</taxon>
        <taxon>Hymenoptera</taxon>
        <taxon>Apocrita</taxon>
        <taxon>Proctotrupomorpha</taxon>
        <taxon>Chalcidoidea</taxon>
        <taxon>Aphelinidae</taxon>
        <taxon>Aphelininae</taxon>
        <taxon>Eretmocerus</taxon>
    </lineage>
</organism>
<keyword evidence="2" id="KW-1185">Reference proteome</keyword>
<accession>A0ACC2P9Y9</accession>
<name>A0ACC2P9Y9_9HYME</name>
<gene>
    <name evidence="1" type="ORF">QAD02_016045</name>
</gene>
<proteinExistence type="predicted"/>